<feature type="signal peptide" evidence="2">
    <location>
        <begin position="1"/>
        <end position="35"/>
    </location>
</feature>
<comment type="caution">
    <text evidence="3">The sequence shown here is derived from an EMBL/GenBank/DDBJ whole genome shotgun (WGS) entry which is preliminary data.</text>
</comment>
<protein>
    <submittedName>
        <fullName evidence="3">Uncharacterized protein</fullName>
    </submittedName>
</protein>
<organism evidence="3 4">
    <name type="scientific">Brytella acorum</name>
    <dbReference type="NCBI Taxonomy" id="2959299"/>
    <lineage>
        <taxon>Bacteria</taxon>
        <taxon>Pseudomonadati</taxon>
        <taxon>Pseudomonadota</taxon>
        <taxon>Alphaproteobacteria</taxon>
        <taxon>Acetobacterales</taxon>
        <taxon>Acetobacteraceae</taxon>
        <taxon>Brytella</taxon>
    </lineage>
</organism>
<gene>
    <name evidence="3" type="ORF">LMG32879_001575</name>
</gene>
<feature type="chain" id="PRO_5041431822" evidence="2">
    <location>
        <begin position="36"/>
        <end position="161"/>
    </location>
</feature>
<dbReference type="AlphaFoldDB" id="A0AA35Y1L1"/>
<sequence>MSLIPTVPRMCSGQKRPGMLAVAMVLAISAPSALAAPSNAPSAASGDARKPLTPAQMVALPDGGAPPPPDGYTTIDDTTTSLYSYSNVVRRRENPDLPGNEAHQSTNIPNDAPSHFSIFGIPVKFNAPVRPSYTNGVYHTYMGAPGNGVTDLNEQADPGHP</sequence>
<keyword evidence="2" id="KW-0732">Signal</keyword>
<dbReference type="RefSeq" id="WP_289840993.1">
    <property type="nucleotide sequence ID" value="NZ_CATKSH010000008.1"/>
</dbReference>
<name>A0AA35Y1L1_9PROT</name>
<evidence type="ECO:0000313" key="3">
    <source>
        <dbReference type="EMBL" id="CAI9120737.1"/>
    </source>
</evidence>
<dbReference type="Proteomes" id="UP001176960">
    <property type="component" value="Unassembled WGS sequence"/>
</dbReference>
<proteinExistence type="predicted"/>
<feature type="region of interest" description="Disordered" evidence="1">
    <location>
        <begin position="36"/>
        <end position="78"/>
    </location>
</feature>
<accession>A0AA35Y1L1</accession>
<evidence type="ECO:0000313" key="4">
    <source>
        <dbReference type="Proteomes" id="UP001176960"/>
    </source>
</evidence>
<dbReference type="EMBL" id="CATKSH010000008">
    <property type="protein sequence ID" value="CAI9120737.1"/>
    <property type="molecule type" value="Genomic_DNA"/>
</dbReference>
<evidence type="ECO:0000256" key="1">
    <source>
        <dbReference type="SAM" id="MobiDB-lite"/>
    </source>
</evidence>
<evidence type="ECO:0000256" key="2">
    <source>
        <dbReference type="SAM" id="SignalP"/>
    </source>
</evidence>
<keyword evidence="4" id="KW-1185">Reference proteome</keyword>
<feature type="region of interest" description="Disordered" evidence="1">
    <location>
        <begin position="90"/>
        <end position="111"/>
    </location>
</feature>
<reference evidence="3" key="1">
    <citation type="submission" date="2023-03" db="EMBL/GenBank/DDBJ databases">
        <authorList>
            <person name="Cleenwerck I."/>
        </authorList>
    </citation>
    <scope>NUCLEOTIDE SEQUENCE</scope>
    <source>
        <strain evidence="3">LMG 32879</strain>
    </source>
</reference>
<feature type="compositionally biased region" description="Low complexity" evidence="1">
    <location>
        <begin position="36"/>
        <end position="45"/>
    </location>
</feature>